<dbReference type="InterPro" id="IPR007577">
    <property type="entry name" value="GlycoTrfase_DXD_sugar-bd_CS"/>
</dbReference>
<evidence type="ECO:0008006" key="6">
    <source>
        <dbReference type="Google" id="ProtNLM"/>
    </source>
</evidence>
<feature type="region of interest" description="Disordered" evidence="2">
    <location>
        <begin position="69"/>
        <end position="94"/>
    </location>
</feature>
<reference evidence="5" key="1">
    <citation type="journal article" date="2011" name="Genetics">
        <title>Massive changes in genome architecture accompany the transition to self-fertility in the filamentous fungus Neurospora tetrasperma.</title>
        <authorList>
            <person name="Ellison C.E."/>
            <person name="Stajich J.E."/>
            <person name="Jacobson D.J."/>
            <person name="Natvig D.O."/>
            <person name="Lapidus A."/>
            <person name="Foster B."/>
            <person name="Aerts A."/>
            <person name="Riley R."/>
            <person name="Lindquist E.A."/>
            <person name="Grigoriev I.V."/>
            <person name="Taylor J.W."/>
        </authorList>
    </citation>
    <scope>NUCLEOTIDE SEQUENCE [LARGE SCALE GENOMIC DNA]</scope>
    <source>
        <strain evidence="5">FGSC 2508 / P0657</strain>
    </source>
</reference>
<dbReference type="GO" id="GO:1901135">
    <property type="term" value="P:carbohydrate derivative metabolic process"/>
    <property type="evidence" value="ECO:0007669"/>
    <property type="project" value="UniProtKB-ARBA"/>
</dbReference>
<feature type="transmembrane region" description="Helical" evidence="3">
    <location>
        <begin position="9"/>
        <end position="30"/>
    </location>
</feature>
<dbReference type="Proteomes" id="UP000008065">
    <property type="component" value="Unassembled WGS sequence"/>
</dbReference>
<dbReference type="AlphaFoldDB" id="F8MXI2"/>
<dbReference type="HOGENOM" id="CLU_050874_1_0_1"/>
<evidence type="ECO:0000313" key="4">
    <source>
        <dbReference type="EMBL" id="EGO54453.1"/>
    </source>
</evidence>
<dbReference type="KEGG" id="nte:NEUTE1DRAFT49427"/>
<dbReference type="SUPFAM" id="SSF53448">
    <property type="entry name" value="Nucleotide-diphospho-sugar transferases"/>
    <property type="match status" value="1"/>
</dbReference>
<evidence type="ECO:0000256" key="2">
    <source>
        <dbReference type="SAM" id="MobiDB-lite"/>
    </source>
</evidence>
<organism evidence="4 5">
    <name type="scientific">Neurospora tetrasperma (strain FGSC 2508 / ATCC MYA-4615 / P0657)</name>
    <dbReference type="NCBI Taxonomy" id="510951"/>
    <lineage>
        <taxon>Eukaryota</taxon>
        <taxon>Fungi</taxon>
        <taxon>Dikarya</taxon>
        <taxon>Ascomycota</taxon>
        <taxon>Pezizomycotina</taxon>
        <taxon>Sordariomycetes</taxon>
        <taxon>Sordariomycetidae</taxon>
        <taxon>Sordariales</taxon>
        <taxon>Sordariaceae</taxon>
        <taxon>Neurospora</taxon>
    </lineage>
</organism>
<evidence type="ECO:0000313" key="5">
    <source>
        <dbReference type="Proteomes" id="UP000008065"/>
    </source>
</evidence>
<dbReference type="PANTHER" id="PTHR46830">
    <property type="entry name" value="TRANSFERASE, PUTATIVE-RELATED"/>
    <property type="match status" value="1"/>
</dbReference>
<keyword evidence="5" id="KW-1185">Reference proteome</keyword>
<dbReference type="EMBL" id="GL891307">
    <property type="protein sequence ID" value="EGO54453.1"/>
    <property type="molecule type" value="Genomic_DNA"/>
</dbReference>
<comment type="similarity">
    <text evidence="1">Belongs to the glycosyltransferase 32 family.</text>
</comment>
<dbReference type="PANTHER" id="PTHR46830:SF2">
    <property type="entry name" value="ALPHA-1,4-N-ACETYLGLUCOSAMINYLTRANSFERASE"/>
    <property type="match status" value="1"/>
</dbReference>
<feature type="region of interest" description="Disordered" evidence="2">
    <location>
        <begin position="179"/>
        <end position="198"/>
    </location>
</feature>
<protein>
    <recommendedName>
        <fullName evidence="6">Glycosyl transferase</fullName>
    </recommendedName>
</protein>
<evidence type="ECO:0000256" key="3">
    <source>
        <dbReference type="SAM" id="Phobius"/>
    </source>
</evidence>
<sequence>MITKLTRRVLPVITGLILTYILFPSLYYYGDYVRQTNPFSGQRSIEQAFTPTDSELACLRGGGGGGGGGHGSFPGFGSKSYSNNDNENGHPSDFSREASIPNIVHFIYGLANPQSHPSAGHFDFLSYLAVRAALVSLQPTILNLHYTYLSSPPSPDPGADPLSNPWIRRLAQKWPDKFRLVHHPPPPEEEGAGGRKTSKTQYAHLSDTLRLQILLEQGGIYLDIDVFAFRSFSPLLLSPGGGGGGGGGGRHRDTLLGYEGGSRWGLCNAVIVARPNATFIKRWLDTYENVDLEKEAWNYRSVLLPKELAEEGGNDESGDDVVLGKEEARGKDGKDVAKGDVCALPPDAFFWPTWTWRHIEWMHTPLKTKEEKGFWEGQIARNGGGLFENQMAYHAWGQMAWDRYLKWLTPEVIRTKDTRFNLLVRRFLEDDL</sequence>
<keyword evidence="3" id="KW-1133">Transmembrane helix</keyword>
<proteinExistence type="inferred from homology"/>
<dbReference type="Gene3D" id="3.90.550.20">
    <property type="match status" value="1"/>
</dbReference>
<name>F8MXI2_NEUT8</name>
<evidence type="ECO:0000256" key="1">
    <source>
        <dbReference type="ARBA" id="ARBA00009003"/>
    </source>
</evidence>
<gene>
    <name evidence="4" type="ORF">NEUTE1DRAFT_49427</name>
</gene>
<dbReference type="VEuPathDB" id="FungiDB:NEUTE1DRAFT_49427"/>
<dbReference type="InterPro" id="IPR029044">
    <property type="entry name" value="Nucleotide-diphossugar_trans"/>
</dbReference>
<dbReference type="Pfam" id="PF04488">
    <property type="entry name" value="Gly_transf_sug"/>
    <property type="match status" value="1"/>
</dbReference>
<keyword evidence="3" id="KW-0812">Transmembrane</keyword>
<accession>F8MXI2</accession>
<dbReference type="OrthoDB" id="409543at2759"/>
<keyword evidence="3" id="KW-0472">Membrane</keyword>
<dbReference type="GeneID" id="20828210"/>
<dbReference type="RefSeq" id="XP_009853862.1">
    <property type="nucleotide sequence ID" value="XM_009855560.1"/>
</dbReference>